<feature type="compositionally biased region" description="Low complexity" evidence="1">
    <location>
        <begin position="70"/>
        <end position="81"/>
    </location>
</feature>
<feature type="compositionally biased region" description="Polar residues" evidence="1">
    <location>
        <begin position="89"/>
        <end position="110"/>
    </location>
</feature>
<name>A0ABR1IWG1_9AGAR</name>
<feature type="region of interest" description="Disordered" evidence="1">
    <location>
        <begin position="70"/>
        <end position="110"/>
    </location>
</feature>
<reference evidence="2 3" key="1">
    <citation type="submission" date="2024-01" db="EMBL/GenBank/DDBJ databases">
        <title>A draft genome for the cacao thread blight pathogen Marasmiellus scandens.</title>
        <authorList>
            <person name="Baruah I.K."/>
            <person name="Leung J."/>
            <person name="Bukari Y."/>
            <person name="Amoako-Attah I."/>
            <person name="Meinhardt L.W."/>
            <person name="Bailey B.A."/>
            <person name="Cohen S.P."/>
        </authorList>
    </citation>
    <scope>NUCLEOTIDE SEQUENCE [LARGE SCALE GENOMIC DNA]</scope>
    <source>
        <strain evidence="2 3">GH-19</strain>
    </source>
</reference>
<dbReference type="Proteomes" id="UP001498398">
    <property type="component" value="Unassembled WGS sequence"/>
</dbReference>
<sequence>MSVYSFSNSSTFCRSSVSNPSPIFTNFNISFTLASLNVLSGPWFLVNKFVGPSLSSASGSMSVPYGWSSGSVGSTNSTSDSPEGGSGFPKSNSQLPPLSKTSNEPGTSSPFRFTVPNQLASAGTITPFAILIFINLPHPPIFPFKF</sequence>
<evidence type="ECO:0000313" key="2">
    <source>
        <dbReference type="EMBL" id="KAK7442936.1"/>
    </source>
</evidence>
<accession>A0ABR1IWG1</accession>
<comment type="caution">
    <text evidence="2">The sequence shown here is derived from an EMBL/GenBank/DDBJ whole genome shotgun (WGS) entry which is preliminary data.</text>
</comment>
<dbReference type="EMBL" id="JBANRG010000056">
    <property type="protein sequence ID" value="KAK7442936.1"/>
    <property type="molecule type" value="Genomic_DNA"/>
</dbReference>
<keyword evidence="3" id="KW-1185">Reference proteome</keyword>
<proteinExistence type="predicted"/>
<evidence type="ECO:0000313" key="3">
    <source>
        <dbReference type="Proteomes" id="UP001498398"/>
    </source>
</evidence>
<gene>
    <name evidence="2" type="ORF">VKT23_015878</name>
</gene>
<organism evidence="2 3">
    <name type="scientific">Marasmiellus scandens</name>
    <dbReference type="NCBI Taxonomy" id="2682957"/>
    <lineage>
        <taxon>Eukaryota</taxon>
        <taxon>Fungi</taxon>
        <taxon>Dikarya</taxon>
        <taxon>Basidiomycota</taxon>
        <taxon>Agaricomycotina</taxon>
        <taxon>Agaricomycetes</taxon>
        <taxon>Agaricomycetidae</taxon>
        <taxon>Agaricales</taxon>
        <taxon>Marasmiineae</taxon>
        <taxon>Omphalotaceae</taxon>
        <taxon>Marasmiellus</taxon>
    </lineage>
</organism>
<evidence type="ECO:0000256" key="1">
    <source>
        <dbReference type="SAM" id="MobiDB-lite"/>
    </source>
</evidence>
<protein>
    <submittedName>
        <fullName evidence="2">Uncharacterized protein</fullName>
    </submittedName>
</protein>